<evidence type="ECO:0000259" key="1">
    <source>
        <dbReference type="Pfam" id="PF12728"/>
    </source>
</evidence>
<sequence length="65" mass="7642">MSTRAMPAIPWTPAQVAEMYGVSDETIYREIRSGRLKARHKRGQSRKWFITDDALREWAETMLED</sequence>
<protein>
    <recommendedName>
        <fullName evidence="1">Helix-turn-helix domain-containing protein</fullName>
    </recommendedName>
</protein>
<dbReference type="InterPro" id="IPR041657">
    <property type="entry name" value="HTH_17"/>
</dbReference>
<feature type="domain" description="Helix-turn-helix" evidence="1">
    <location>
        <begin position="12"/>
        <end position="61"/>
    </location>
</feature>
<dbReference type="Gene3D" id="1.10.238.160">
    <property type="match status" value="1"/>
</dbReference>
<accession>A0A3N0ATF1</accession>
<dbReference type="Proteomes" id="UP000278327">
    <property type="component" value="Unassembled WGS sequence"/>
</dbReference>
<evidence type="ECO:0000313" key="3">
    <source>
        <dbReference type="Proteomes" id="UP000278327"/>
    </source>
</evidence>
<dbReference type="Pfam" id="PF12728">
    <property type="entry name" value="HTH_17"/>
    <property type="match status" value="1"/>
</dbReference>
<evidence type="ECO:0000313" key="2">
    <source>
        <dbReference type="EMBL" id="RNL37944.1"/>
    </source>
</evidence>
<dbReference type="EMBL" id="QICA01000009">
    <property type="protein sequence ID" value="RNL37944.1"/>
    <property type="molecule type" value="Genomic_DNA"/>
</dbReference>
<dbReference type="AlphaFoldDB" id="A0A3N0ATF1"/>
<proteinExistence type="predicted"/>
<reference evidence="2 3" key="1">
    <citation type="journal article" date="2019" name="Microbiol. Resour. Announc.">
        <title>Draft Genome Sequences of Type Strains of Gordonibacter faecihominis, Paraeggerthella hongkongensis, Parvibacter caecicola,Slackia equolifaciens, Slackia faecicanis, and Slackia isoflavoniconvertens.</title>
        <authorList>
            <person name="Danylec N."/>
            <person name="Stoll D.A."/>
            <person name="Dotsch A."/>
            <person name="Huch M."/>
        </authorList>
    </citation>
    <scope>NUCLEOTIDE SEQUENCE [LARGE SCALE GENOMIC DNA]</scope>
    <source>
        <strain evidence="2 3">DSM 18785</strain>
    </source>
</reference>
<name>A0A3N0ATF1_9ACTN</name>
<dbReference type="InterPro" id="IPR009061">
    <property type="entry name" value="DNA-bd_dom_put_sf"/>
</dbReference>
<comment type="caution">
    <text evidence="2">The sequence shown here is derived from an EMBL/GenBank/DDBJ whole genome shotgun (WGS) entry which is preliminary data.</text>
</comment>
<keyword evidence="3" id="KW-1185">Reference proteome</keyword>
<dbReference type="SUPFAM" id="SSF46955">
    <property type="entry name" value="Putative DNA-binding domain"/>
    <property type="match status" value="1"/>
</dbReference>
<gene>
    <name evidence="2" type="ORF">DMP10_06680</name>
</gene>
<organism evidence="2 3">
    <name type="scientific">Adlercreutzia equolifaciens subsp. celatus DSM 18785</name>
    <dbReference type="NCBI Taxonomy" id="1121021"/>
    <lineage>
        <taxon>Bacteria</taxon>
        <taxon>Bacillati</taxon>
        <taxon>Actinomycetota</taxon>
        <taxon>Coriobacteriia</taxon>
        <taxon>Eggerthellales</taxon>
        <taxon>Eggerthellaceae</taxon>
        <taxon>Adlercreutzia</taxon>
    </lineage>
</organism>